<evidence type="ECO:0000313" key="13">
    <source>
        <dbReference type="RefSeq" id="XP_018494990.1"/>
    </source>
</evidence>
<comment type="catalytic activity">
    <reaction evidence="8 9">
        <text>RNA(n) + a ribonucleoside 5'-triphosphate = RNA(n+1) + diphosphate</text>
        <dbReference type="Rhea" id="RHEA:21248"/>
        <dbReference type="Rhea" id="RHEA-COMP:14527"/>
        <dbReference type="Rhea" id="RHEA-COMP:17342"/>
        <dbReference type="ChEBI" id="CHEBI:33019"/>
        <dbReference type="ChEBI" id="CHEBI:61557"/>
        <dbReference type="ChEBI" id="CHEBI:140395"/>
        <dbReference type="EC" id="2.7.7.6"/>
    </reaction>
</comment>
<evidence type="ECO:0000256" key="3">
    <source>
        <dbReference type="ARBA" id="ARBA00022478"/>
    </source>
</evidence>
<evidence type="ECO:0000256" key="10">
    <source>
        <dbReference type="SAM" id="MobiDB-lite"/>
    </source>
</evidence>
<evidence type="ECO:0000256" key="5">
    <source>
        <dbReference type="ARBA" id="ARBA00022695"/>
    </source>
</evidence>
<evidence type="ECO:0000256" key="8">
    <source>
        <dbReference type="ARBA" id="ARBA00048552"/>
    </source>
</evidence>
<dbReference type="KEGG" id="goe:100901829"/>
<proteinExistence type="inferred from homology"/>
<evidence type="ECO:0000256" key="2">
    <source>
        <dbReference type="ARBA" id="ARBA00012418"/>
    </source>
</evidence>
<keyword evidence="12" id="KW-1185">Reference proteome</keyword>
<dbReference type="CTD" id="136026652"/>
<evidence type="ECO:0000256" key="4">
    <source>
        <dbReference type="ARBA" id="ARBA00022679"/>
    </source>
</evidence>
<evidence type="ECO:0000313" key="12">
    <source>
        <dbReference type="Proteomes" id="UP000694867"/>
    </source>
</evidence>
<dbReference type="EC" id="2.7.7.6" evidence="2 9"/>
<protein>
    <recommendedName>
        <fullName evidence="2 9">DNA-directed RNA polymerase</fullName>
        <ecNumber evidence="2 9">2.7.7.6</ecNumber>
    </recommendedName>
</protein>
<gene>
    <name evidence="13" type="primary">LOC100901829</name>
</gene>
<dbReference type="PANTHER" id="PTHR10102:SF0">
    <property type="entry name" value="DNA-DIRECTED RNA POLYMERASE, MITOCHONDRIAL"/>
    <property type="match status" value="1"/>
</dbReference>
<dbReference type="PROSITE" id="PS00900">
    <property type="entry name" value="RNA_POL_PHAGE_1"/>
    <property type="match status" value="1"/>
</dbReference>
<keyword evidence="4 9" id="KW-0808">Transferase</keyword>
<dbReference type="PANTHER" id="PTHR10102">
    <property type="entry name" value="DNA-DIRECTED RNA POLYMERASE, MITOCHONDRIAL"/>
    <property type="match status" value="1"/>
</dbReference>
<keyword evidence="5 9" id="KW-0548">Nucleotidyltransferase</keyword>
<keyword evidence="6" id="KW-0809">Transit peptide</keyword>
<dbReference type="SUPFAM" id="SSF56672">
    <property type="entry name" value="DNA/RNA polymerases"/>
    <property type="match status" value="1"/>
</dbReference>
<dbReference type="GO" id="GO:0071897">
    <property type="term" value="P:DNA biosynthetic process"/>
    <property type="evidence" value="ECO:0007669"/>
    <property type="project" value="UniProtKB-ARBA"/>
</dbReference>
<dbReference type="GO" id="GO:0034245">
    <property type="term" value="C:mitochondrial DNA-directed RNA polymerase complex"/>
    <property type="evidence" value="ECO:0007669"/>
    <property type="project" value="TreeGrafter"/>
</dbReference>
<feature type="domain" description="DNA-directed RNA polymerase N-terminal" evidence="11">
    <location>
        <begin position="325"/>
        <end position="638"/>
    </location>
</feature>
<comment type="function">
    <text evidence="9">DNA-dependent RNA polymerase catalyzes the transcription of DNA into RNA using the four ribonucleoside triphosphates as substrates.</text>
</comment>
<evidence type="ECO:0000256" key="9">
    <source>
        <dbReference type="RuleBase" id="RU003805"/>
    </source>
</evidence>
<dbReference type="AlphaFoldDB" id="A0AAJ7L5F6"/>
<reference evidence="13" key="1">
    <citation type="submission" date="2025-08" db="UniProtKB">
        <authorList>
            <consortium name="RefSeq"/>
        </authorList>
    </citation>
    <scope>IDENTIFICATION</scope>
</reference>
<keyword evidence="3 9" id="KW-0240">DNA-directed RNA polymerase</keyword>
<dbReference type="InterPro" id="IPR043502">
    <property type="entry name" value="DNA/RNA_pol_sf"/>
</dbReference>
<dbReference type="RefSeq" id="XP_018494990.1">
    <property type="nucleotide sequence ID" value="XM_018639474.1"/>
</dbReference>
<accession>A0AAJ7L5F6</accession>
<evidence type="ECO:0000259" key="11">
    <source>
        <dbReference type="SMART" id="SM01311"/>
    </source>
</evidence>
<feature type="region of interest" description="Disordered" evidence="10">
    <location>
        <begin position="98"/>
        <end position="122"/>
    </location>
</feature>
<dbReference type="PROSITE" id="PS00489">
    <property type="entry name" value="RNA_POL_PHAGE_2"/>
    <property type="match status" value="1"/>
</dbReference>
<dbReference type="GO" id="GO:0001018">
    <property type="term" value="F:mitochondrial promoter sequence-specific DNA binding"/>
    <property type="evidence" value="ECO:0007669"/>
    <property type="project" value="TreeGrafter"/>
</dbReference>
<comment type="similarity">
    <text evidence="1 9">Belongs to the phage and mitochondrial RNA polymerase family.</text>
</comment>
<dbReference type="SMART" id="SM01311">
    <property type="entry name" value="RPOL_N"/>
    <property type="match status" value="1"/>
</dbReference>
<dbReference type="Gene3D" id="1.10.150.20">
    <property type="entry name" value="5' to 3' exonuclease, C-terminal subdomain"/>
    <property type="match status" value="1"/>
</dbReference>
<evidence type="ECO:0000256" key="6">
    <source>
        <dbReference type="ARBA" id="ARBA00022946"/>
    </source>
</evidence>
<evidence type="ECO:0000256" key="7">
    <source>
        <dbReference type="ARBA" id="ARBA00023163"/>
    </source>
</evidence>
<sequence length="1166" mass="133001">MSRLERSPIKGLVCRRLNVKYSSTTTRVSPQIASNAAGERSRREPVQIGVGARFNLNSPADLREIIEEHSTELRKTYELHESPEISLMIPGNFQFTPSEEESAKAVTTGKAPRGRPPQKKKEVDLLAREKDAYLAQRDHIISSLRSYVDVSVNVGQHECALQAVNYYRWYLRKLHHRSGLRTPEPFPVDIYNLILSGCVISGDYKLATDIKQIMTWDNVNMDATTYAYLLATAKGQDDRNGLLKRMSDARITLEDLFRKTPLTNVQLAKLVQNIRCCSDNHDFEVPPAHFPPNKSCSMIADLSKSRQPFSGDRFFTHEVLRQKSNEQKSRELAGTVSVKSIAAIGKPSPRVTFLRKQIAKCENEWRRELNELFIRYLENATNEALHLHHMSVYPYLLALDRSTFVDLMVQEMRAHAMASESFSMSFTYLASQLGQRVEVLYHIRTKIKGGVFDAFSQIYDQYLAEFDPRHTTPSREIWQSLISKNPQLAPCIENHQDLPWTKSTRVSVGRFLYSILRQLKVDVNILKPNCEKRELMNALYSVYRANSERKHEELRAHKILSSLYSKAEIEDLRFDASFLPMLCPPKPWTRPKDTPFLISGVPLIRVMPDVGEHQMCAINDVPPENIYPALDALNVLSRTPWRVNVPVLDVLTTVFLGEGDKKLSVPKDPAKMVQPDIAAIRAQSKSAARTRAMQFRREKAENFSLWCDMLYKLSIAHHFKHDVFFFPHNMDFRGRVYPCPPHFHHLGGDVIRGLLLFAEGKPLGEKGLWWLKLHLINLTGFKKRRPIEERVAFADEIMDEILDSAQNPLTGRKWWQTSDDPWQTLAACKEIANALASPEPEKYICHLPIHQDGSCNGLQHYAALGRDLEGALQVNLVPMDAPQDVYSGIADTVESLRQIDSANGVEIATILEGHIKRKVVKQTVMTVVYGVTRFGAHLQILRQLQDLEGFPSTRANSAAHYLVGKTFESLEKMFSATREIQNWFTRCARTICFATDRPVQWTTPLGLPVVQPYFLTSTQRCVVESDRGKHSIVTQNSKPHGMKQKNGFPPNYIHSLDSSHMMLTAMYCEAAGINFVSVHDCFWTHVSTVDEMSRICREQFVSLHSEPLLERLSDEFRRAYIHGKTHKIPDQAKAAAFRELQTLVEAIPDKGEYDLKSVLKSRYFFS</sequence>
<dbReference type="InterPro" id="IPR046950">
    <property type="entry name" value="DNA-dir_Rpol_C_phage-type"/>
</dbReference>
<dbReference type="Gene3D" id="1.10.1320.10">
    <property type="entry name" value="DNA-directed RNA polymerase, N-terminal domain"/>
    <property type="match status" value="1"/>
</dbReference>
<dbReference type="Proteomes" id="UP000694867">
    <property type="component" value="Unplaced"/>
</dbReference>
<organism evidence="12 13">
    <name type="scientific">Galendromus occidentalis</name>
    <name type="common">western predatory mite</name>
    <dbReference type="NCBI Taxonomy" id="34638"/>
    <lineage>
        <taxon>Eukaryota</taxon>
        <taxon>Metazoa</taxon>
        <taxon>Ecdysozoa</taxon>
        <taxon>Arthropoda</taxon>
        <taxon>Chelicerata</taxon>
        <taxon>Arachnida</taxon>
        <taxon>Acari</taxon>
        <taxon>Parasitiformes</taxon>
        <taxon>Mesostigmata</taxon>
        <taxon>Gamasina</taxon>
        <taxon>Phytoseioidea</taxon>
        <taxon>Phytoseiidae</taxon>
        <taxon>Typhlodrominae</taxon>
        <taxon>Galendromus</taxon>
    </lineage>
</organism>
<evidence type="ECO:0000256" key="1">
    <source>
        <dbReference type="ARBA" id="ARBA00009493"/>
    </source>
</evidence>
<dbReference type="InterPro" id="IPR037159">
    <property type="entry name" value="RNA_POL_N_sf"/>
</dbReference>
<dbReference type="FunFam" id="1.10.287.280:FF:000001">
    <property type="entry name" value="DNA-directed RNA polymerase"/>
    <property type="match status" value="1"/>
</dbReference>
<dbReference type="Pfam" id="PF00940">
    <property type="entry name" value="RNA_pol"/>
    <property type="match status" value="1"/>
</dbReference>
<dbReference type="Pfam" id="PF14700">
    <property type="entry name" value="RPOL_N"/>
    <property type="match status" value="1"/>
</dbReference>
<name>A0AAJ7L5F6_9ACAR</name>
<dbReference type="Gene3D" id="1.10.287.280">
    <property type="match status" value="1"/>
</dbReference>
<dbReference type="GO" id="GO:0003899">
    <property type="term" value="F:DNA-directed RNA polymerase activity"/>
    <property type="evidence" value="ECO:0007669"/>
    <property type="project" value="UniProtKB-EC"/>
</dbReference>
<dbReference type="GeneID" id="100901829"/>
<dbReference type="InterPro" id="IPR002092">
    <property type="entry name" value="DNA-dir_Rpol_phage-type"/>
</dbReference>
<dbReference type="GO" id="GO:0006390">
    <property type="term" value="P:mitochondrial transcription"/>
    <property type="evidence" value="ECO:0007669"/>
    <property type="project" value="TreeGrafter"/>
</dbReference>
<keyword evidence="7 9" id="KW-0804">Transcription</keyword>
<dbReference type="InterPro" id="IPR029262">
    <property type="entry name" value="RPOL_N"/>
</dbReference>